<reference evidence="7" key="2">
    <citation type="submission" date="2020-04" db="EMBL/GenBank/DDBJ databases">
        <authorList>
            <consortium name="NCBI Genome Project"/>
        </authorList>
    </citation>
    <scope>NUCLEOTIDE SEQUENCE</scope>
    <source>
        <strain evidence="7">CBS 342.82</strain>
    </source>
</reference>
<evidence type="ECO:0000313" key="6">
    <source>
        <dbReference type="Proteomes" id="UP000504637"/>
    </source>
</evidence>
<evidence type="ECO:0008006" key="8">
    <source>
        <dbReference type="Google" id="ProtNLM"/>
    </source>
</evidence>
<name>A0A6J3MBT1_9PEZI</name>
<reference evidence="7" key="1">
    <citation type="submission" date="2020-01" db="EMBL/GenBank/DDBJ databases">
        <authorList>
            <consortium name="DOE Joint Genome Institute"/>
            <person name="Haridas S."/>
            <person name="Albert R."/>
            <person name="Binder M."/>
            <person name="Bloem J."/>
            <person name="Labutti K."/>
            <person name="Salamov A."/>
            <person name="Andreopoulos B."/>
            <person name="Baker S.E."/>
            <person name="Barry K."/>
            <person name="Bills G."/>
            <person name="Bluhm B.H."/>
            <person name="Cannon C."/>
            <person name="Castanera R."/>
            <person name="Culley D.E."/>
            <person name="Daum C."/>
            <person name="Ezra D."/>
            <person name="Gonzalez J.B."/>
            <person name="Henrissat B."/>
            <person name="Kuo A."/>
            <person name="Liang C."/>
            <person name="Lipzen A."/>
            <person name="Lutzoni F."/>
            <person name="Magnuson J."/>
            <person name="Mondo S."/>
            <person name="Nolan M."/>
            <person name="Ohm R."/>
            <person name="Pangilinan J."/>
            <person name="Park H.-J."/>
            <person name="Ramirez L."/>
            <person name="Alfaro M."/>
            <person name="Sun H."/>
            <person name="Tritt A."/>
            <person name="Yoshinaga Y."/>
            <person name="Zwiers L.-H."/>
            <person name="Turgeon B.G."/>
            <person name="Goodwin S.B."/>
            <person name="Spatafora J.W."/>
            <person name="Crous P.W."/>
            <person name="Grigoriev I.V."/>
        </authorList>
    </citation>
    <scope>NUCLEOTIDE SEQUENCE</scope>
    <source>
        <strain evidence="7">CBS 342.82</strain>
    </source>
</reference>
<keyword evidence="5" id="KW-0732">Signal</keyword>
<keyword evidence="4" id="KW-0472">Membrane</keyword>
<evidence type="ECO:0000256" key="4">
    <source>
        <dbReference type="SAM" id="Phobius"/>
    </source>
</evidence>
<dbReference type="InterPro" id="IPR015915">
    <property type="entry name" value="Kelch-typ_b-propeller"/>
</dbReference>
<keyword evidence="6" id="KW-1185">Reference proteome</keyword>
<protein>
    <recommendedName>
        <fullName evidence="8">Galactose oxidase</fullName>
    </recommendedName>
</protein>
<feature type="signal peptide" evidence="5">
    <location>
        <begin position="1"/>
        <end position="20"/>
    </location>
</feature>
<feature type="transmembrane region" description="Helical" evidence="4">
    <location>
        <begin position="468"/>
        <end position="490"/>
    </location>
</feature>
<proteinExistence type="predicted"/>
<dbReference type="GO" id="GO:0019760">
    <property type="term" value="P:glucosinolate metabolic process"/>
    <property type="evidence" value="ECO:0007669"/>
    <property type="project" value="UniProtKB-ARBA"/>
</dbReference>
<feature type="compositionally biased region" description="Polar residues" evidence="3">
    <location>
        <begin position="587"/>
        <end position="599"/>
    </location>
</feature>
<dbReference type="AlphaFoldDB" id="A0A6J3MBT1"/>
<sequence length="647" mass="70257">MRIFSLEALLLASWSTSIHAQGPDPIADVCRKFGQSAAVIDSRLYSTGGYVNYGGSVTPTSQNFTSSLLYYADLTTQSNYQFPPVYANLSKPSYVPSTIGAVFWPDTVNKLIYLWGGEYNWSTSPPAAQRLWFYDVLYDTWNLTSAPVNGIQSASFGASAVDQVKGVAYYYGGWTNNATTLGHQGNPVAQQGLVTYDMTKDLWNNVSFIDSTPRAEGVMFYLPVSDSGMLVYFGGIQQTSNGSFTGSPMNEIHIFDIASQKFYMQTTSGTAPPMRRRFCGGAAWAQDRSSYNIYFYGGAVPPDQQGMGFNDVWILSIPSFTWTNYYNGTGYEHHSASCSVVNGAQMIITGGYFPNSSITGCDSPLTAAQHNLDLGSQNVIGAQWYQFLPNVTSYRVPPNLKEVIGGSPTGGASVVTPTSGFGDSDLAVYMTRLAPLTGRTATRDVHVTSTPGLMSDGSSPSQVNTGAIAGGVVGGVVGLALLLLLVWLCLRRRRRNRVNSSTRRDVSRHHKSMPIAEMSAESAMAEAPGSSPPSYNHHIMSTATTPSTTRADADHDPFKSSPVQNRSDWPLPRQAPAQDIHQPRPVSHQQHMTPTSPAMQQYYPPPSTPQQHETPLTMPYELSSGGSSPHSRSPRHASDPSNTIREQ</sequence>
<evidence type="ECO:0000256" key="1">
    <source>
        <dbReference type="ARBA" id="ARBA00022737"/>
    </source>
</evidence>
<feature type="compositionally biased region" description="Low complexity" evidence="3">
    <location>
        <begin position="519"/>
        <end position="534"/>
    </location>
</feature>
<dbReference type="RefSeq" id="XP_033462491.1">
    <property type="nucleotide sequence ID" value="XM_033607435.1"/>
</dbReference>
<dbReference type="GeneID" id="54365235"/>
<organism evidence="7">
    <name type="scientific">Dissoconium aciculare CBS 342.82</name>
    <dbReference type="NCBI Taxonomy" id="1314786"/>
    <lineage>
        <taxon>Eukaryota</taxon>
        <taxon>Fungi</taxon>
        <taxon>Dikarya</taxon>
        <taxon>Ascomycota</taxon>
        <taxon>Pezizomycotina</taxon>
        <taxon>Dothideomycetes</taxon>
        <taxon>Dothideomycetidae</taxon>
        <taxon>Mycosphaerellales</taxon>
        <taxon>Dissoconiaceae</taxon>
        <taxon>Dissoconium</taxon>
    </lineage>
</organism>
<gene>
    <name evidence="7" type="ORF">K489DRAFT_408113</name>
</gene>
<keyword evidence="4" id="KW-1133">Transmembrane helix</keyword>
<feature type="chain" id="PRO_5026928229" description="Galactose oxidase" evidence="5">
    <location>
        <begin position="21"/>
        <end position="647"/>
    </location>
</feature>
<dbReference type="Pfam" id="PF24681">
    <property type="entry name" value="Kelch_KLHDC2_KLHL20_DRC7"/>
    <property type="match status" value="1"/>
</dbReference>
<feature type="compositionally biased region" description="Polar residues" evidence="3">
    <location>
        <begin position="539"/>
        <end position="550"/>
    </location>
</feature>
<dbReference type="OrthoDB" id="10251809at2759"/>
<evidence type="ECO:0000256" key="3">
    <source>
        <dbReference type="SAM" id="MobiDB-lite"/>
    </source>
</evidence>
<dbReference type="Proteomes" id="UP000504637">
    <property type="component" value="Unplaced"/>
</dbReference>
<dbReference type="SUPFAM" id="SSF117281">
    <property type="entry name" value="Kelch motif"/>
    <property type="match status" value="1"/>
</dbReference>
<keyword evidence="1" id="KW-0677">Repeat</keyword>
<accession>A0A6J3MBT1</accession>
<feature type="region of interest" description="Disordered" evidence="3">
    <location>
        <begin position="519"/>
        <end position="647"/>
    </location>
</feature>
<dbReference type="Gene3D" id="2.120.10.80">
    <property type="entry name" value="Kelch-type beta propeller"/>
    <property type="match status" value="1"/>
</dbReference>
<evidence type="ECO:0000256" key="2">
    <source>
        <dbReference type="ARBA" id="ARBA00023004"/>
    </source>
</evidence>
<evidence type="ECO:0000256" key="5">
    <source>
        <dbReference type="SAM" id="SignalP"/>
    </source>
</evidence>
<reference evidence="7" key="3">
    <citation type="submission" date="2025-08" db="UniProtKB">
        <authorList>
            <consortium name="RefSeq"/>
        </authorList>
    </citation>
    <scope>IDENTIFICATION</scope>
    <source>
        <strain evidence="7">CBS 342.82</strain>
    </source>
</reference>
<keyword evidence="2" id="KW-0408">Iron</keyword>
<keyword evidence="4" id="KW-0812">Transmembrane</keyword>
<dbReference type="PANTHER" id="PTHR47435">
    <property type="entry name" value="KELCH REPEAT PROTEIN (AFU_ORTHOLOGUE AFUA_5G12780)"/>
    <property type="match status" value="1"/>
</dbReference>
<dbReference type="PANTHER" id="PTHR47435:SF4">
    <property type="entry name" value="KELCH REPEAT PROTEIN (AFU_ORTHOLOGUE AFUA_5G12780)"/>
    <property type="match status" value="1"/>
</dbReference>
<evidence type="ECO:0000313" key="7">
    <source>
        <dbReference type="RefSeq" id="XP_033462491.1"/>
    </source>
</evidence>